<dbReference type="RefSeq" id="WP_289269284.1">
    <property type="nucleotide sequence ID" value="NZ_OX365700.1"/>
</dbReference>
<evidence type="ECO:0000259" key="2">
    <source>
        <dbReference type="Pfam" id="PF13439"/>
    </source>
</evidence>
<dbReference type="GO" id="GO:0016757">
    <property type="term" value="F:glycosyltransferase activity"/>
    <property type="evidence" value="ECO:0007669"/>
    <property type="project" value="InterPro"/>
</dbReference>
<evidence type="ECO:0000313" key="4">
    <source>
        <dbReference type="Proteomes" id="UP001179121"/>
    </source>
</evidence>
<feature type="domain" description="Glycosyltransferase subfamily 4-like N-terminal" evidence="2">
    <location>
        <begin position="15"/>
        <end position="190"/>
    </location>
</feature>
<accession>A0AA86N0Q9</accession>
<dbReference type="InterPro" id="IPR050194">
    <property type="entry name" value="Glycosyltransferase_grp1"/>
</dbReference>
<dbReference type="EMBL" id="OX365700">
    <property type="protein sequence ID" value="CAI4032562.1"/>
    <property type="molecule type" value="Genomic_DNA"/>
</dbReference>
<proteinExistence type="predicted"/>
<organism evidence="3 4">
    <name type="scientific">Nitrospira tepida</name>
    <dbReference type="NCBI Taxonomy" id="2973512"/>
    <lineage>
        <taxon>Bacteria</taxon>
        <taxon>Pseudomonadati</taxon>
        <taxon>Nitrospirota</taxon>
        <taxon>Nitrospiria</taxon>
        <taxon>Nitrospirales</taxon>
        <taxon>Nitrospiraceae</taxon>
        <taxon>Nitrospira</taxon>
    </lineage>
</organism>
<reference evidence="3" key="1">
    <citation type="submission" date="2022-10" db="EMBL/GenBank/DDBJ databases">
        <authorList>
            <person name="Koch H."/>
        </authorList>
    </citation>
    <scope>NUCLEOTIDE SEQUENCE</scope>
    <source>
        <strain evidence="3">DNF</strain>
    </source>
</reference>
<dbReference type="Pfam" id="PF13439">
    <property type="entry name" value="Glyco_transf_4"/>
    <property type="match status" value="1"/>
</dbReference>
<dbReference type="KEGG" id="nti:DNFV4_02992"/>
<name>A0AA86N0Q9_9BACT</name>
<dbReference type="Proteomes" id="UP001179121">
    <property type="component" value="Chromosome"/>
</dbReference>
<dbReference type="Pfam" id="PF00534">
    <property type="entry name" value="Glycos_transf_1"/>
    <property type="match status" value="1"/>
</dbReference>
<dbReference type="InterPro" id="IPR001296">
    <property type="entry name" value="Glyco_trans_1"/>
</dbReference>
<evidence type="ECO:0000259" key="1">
    <source>
        <dbReference type="Pfam" id="PF00534"/>
    </source>
</evidence>
<protein>
    <submittedName>
        <fullName evidence="3">LPS biosynthesis RfbU related protein</fullName>
    </submittedName>
</protein>
<evidence type="ECO:0000313" key="3">
    <source>
        <dbReference type="EMBL" id="CAI4032562.1"/>
    </source>
</evidence>
<sequence>MNILLVTPFFTPQTGGVATYLEDLRRFLGQRGHQVLVLRPGESDTIVRCPLNDDDKVYEFYMRGPWFPEAPLRGMVATGLYFIPTLFRLARFLRQHRIDLVCAEYPLPYMMYFILLRRWCRIKLLVGLHGDDVLSLHLLSKLDQAVVRALVRRGDRVLAHSASLLEQAEQVFGKVKVKGSYLPYGVECERIRERAMASRRREILQERPYILTVAKLYERKGLDILLEAVSRLKARLDGHRFLIIGDGPEESRLKRLAADLGIDQHVALLGEVPSREIPMWFQHCEFFVLPSRSEPFGIVLLEAMTLGKAVVATRVGGIPEFIKNGDTGLLVESGDSQALSEGILRLLQDHELRARLGKNGLQSVETRYDYRQLVLRYEELFQSLCSGTA</sequence>
<gene>
    <name evidence="3" type="ORF">DNFV4_02992</name>
</gene>
<dbReference type="InterPro" id="IPR028098">
    <property type="entry name" value="Glyco_trans_4-like_N"/>
</dbReference>
<dbReference type="PANTHER" id="PTHR45947:SF3">
    <property type="entry name" value="SULFOQUINOVOSYL TRANSFERASE SQD2"/>
    <property type="match status" value="1"/>
</dbReference>
<dbReference type="PANTHER" id="PTHR45947">
    <property type="entry name" value="SULFOQUINOVOSYL TRANSFERASE SQD2"/>
    <property type="match status" value="1"/>
</dbReference>
<dbReference type="Gene3D" id="3.40.50.2000">
    <property type="entry name" value="Glycogen Phosphorylase B"/>
    <property type="match status" value="2"/>
</dbReference>
<feature type="domain" description="Glycosyl transferase family 1" evidence="1">
    <location>
        <begin position="202"/>
        <end position="360"/>
    </location>
</feature>
<dbReference type="CDD" id="cd03801">
    <property type="entry name" value="GT4_PimA-like"/>
    <property type="match status" value="1"/>
</dbReference>
<dbReference type="SUPFAM" id="SSF53756">
    <property type="entry name" value="UDP-Glycosyltransferase/glycogen phosphorylase"/>
    <property type="match status" value="1"/>
</dbReference>
<keyword evidence="4" id="KW-1185">Reference proteome</keyword>
<dbReference type="AlphaFoldDB" id="A0AA86N0Q9"/>